<evidence type="ECO:0008006" key="4">
    <source>
        <dbReference type="Google" id="ProtNLM"/>
    </source>
</evidence>
<dbReference type="AlphaFoldDB" id="B2IHM5"/>
<reference evidence="3" key="1">
    <citation type="submission" date="2008-03" db="EMBL/GenBank/DDBJ databases">
        <title>Complete sequence of chromosome of Beijerinckia indica subsp. indica ATCC 9039.</title>
        <authorList>
            <consortium name="US DOE Joint Genome Institute"/>
            <person name="Copeland A."/>
            <person name="Lucas S."/>
            <person name="Lapidus A."/>
            <person name="Glavina del Rio T."/>
            <person name="Dalin E."/>
            <person name="Tice H."/>
            <person name="Bruce D."/>
            <person name="Goodwin L."/>
            <person name="Pitluck S."/>
            <person name="LaButti K."/>
            <person name="Schmutz J."/>
            <person name="Larimer F."/>
            <person name="Land M."/>
            <person name="Hauser L."/>
            <person name="Kyrpides N."/>
            <person name="Mikhailova N."/>
            <person name="Dunfield P.F."/>
            <person name="Dedysh S.N."/>
            <person name="Liesack W."/>
            <person name="Saw J.H."/>
            <person name="Alam M."/>
            <person name="Chen Y."/>
            <person name="Murrell J.C."/>
            <person name="Richardson P."/>
        </authorList>
    </citation>
    <scope>NUCLEOTIDE SEQUENCE [LARGE SCALE GENOMIC DNA]</scope>
    <source>
        <strain evidence="3">ATCC 9039 / DSM 1715 / NCIMB 8712</strain>
    </source>
</reference>
<dbReference type="InterPro" id="IPR010699">
    <property type="entry name" value="DUF1275"/>
</dbReference>
<evidence type="ECO:0000256" key="1">
    <source>
        <dbReference type="SAM" id="Phobius"/>
    </source>
</evidence>
<dbReference type="Proteomes" id="UP000001695">
    <property type="component" value="Chromosome"/>
</dbReference>
<organism evidence="2 3">
    <name type="scientific">Beijerinckia indica subsp. indica (strain ATCC 9039 / DSM 1715 / NCIMB 8712)</name>
    <dbReference type="NCBI Taxonomy" id="395963"/>
    <lineage>
        <taxon>Bacteria</taxon>
        <taxon>Pseudomonadati</taxon>
        <taxon>Pseudomonadota</taxon>
        <taxon>Alphaproteobacteria</taxon>
        <taxon>Hyphomicrobiales</taxon>
        <taxon>Beijerinckiaceae</taxon>
        <taxon>Beijerinckia</taxon>
    </lineage>
</organism>
<name>B2IHM5_BEII9</name>
<accession>B2IHM5</accession>
<protein>
    <recommendedName>
        <fullName evidence="4">DUF1275 domain-containing protein</fullName>
    </recommendedName>
</protein>
<feature type="transmembrane region" description="Helical" evidence="1">
    <location>
        <begin position="141"/>
        <end position="158"/>
    </location>
</feature>
<feature type="transmembrane region" description="Helical" evidence="1">
    <location>
        <begin position="165"/>
        <end position="182"/>
    </location>
</feature>
<dbReference type="KEGG" id="bid:Bind_0897"/>
<sequence length="191" mass="20445">MTGNTAQLGIELARGNWHIVTTIGLVLVAFFCGGIVSSIIRRMMQPPVLELLLMALLLLVAQVLRLAQNVSLRWELVLLAMAAAMQGETISRFSGVALQTIVITNNLLKCAKAFVDYCAEHLCGAPRQGKGVHWAESALPGMAWVSYAIGAVSAALIVARSDYPLIVPMILLGLVIGFTLAFERGQAGKSE</sequence>
<keyword evidence="3" id="KW-1185">Reference proteome</keyword>
<dbReference type="EMBL" id="CP001016">
    <property type="protein sequence ID" value="ACB94546.1"/>
    <property type="molecule type" value="Genomic_DNA"/>
</dbReference>
<keyword evidence="1" id="KW-1133">Transmembrane helix</keyword>
<keyword evidence="1" id="KW-0472">Membrane</keyword>
<keyword evidence="1" id="KW-0812">Transmembrane</keyword>
<dbReference type="eggNOG" id="COG3619">
    <property type="taxonomic scope" value="Bacteria"/>
</dbReference>
<gene>
    <name evidence="2" type="ordered locus">Bind_0897</name>
</gene>
<dbReference type="PANTHER" id="PTHR37314">
    <property type="entry name" value="SLR0142 PROTEIN"/>
    <property type="match status" value="1"/>
</dbReference>
<evidence type="ECO:0000313" key="2">
    <source>
        <dbReference type="EMBL" id="ACB94546.1"/>
    </source>
</evidence>
<dbReference type="Pfam" id="PF06912">
    <property type="entry name" value="DUF1275"/>
    <property type="match status" value="1"/>
</dbReference>
<evidence type="ECO:0000313" key="3">
    <source>
        <dbReference type="Proteomes" id="UP000001695"/>
    </source>
</evidence>
<feature type="transmembrane region" description="Helical" evidence="1">
    <location>
        <begin position="17"/>
        <end position="36"/>
    </location>
</feature>
<dbReference type="HOGENOM" id="CLU_092043_0_0_5"/>
<dbReference type="PANTHER" id="PTHR37314:SF4">
    <property type="entry name" value="UPF0700 TRANSMEMBRANE PROTEIN YOAK"/>
    <property type="match status" value="1"/>
</dbReference>
<reference evidence="2 3" key="2">
    <citation type="journal article" date="2010" name="J. Bacteriol.">
        <title>Complete genome sequence of Beijerinckia indica subsp. indica.</title>
        <authorList>
            <person name="Tamas I."/>
            <person name="Dedysh S.N."/>
            <person name="Liesack W."/>
            <person name="Stott M.B."/>
            <person name="Alam M."/>
            <person name="Murrell J.C."/>
            <person name="Dunfield P.F."/>
        </authorList>
    </citation>
    <scope>NUCLEOTIDE SEQUENCE [LARGE SCALE GENOMIC DNA]</scope>
    <source>
        <strain evidence="3">ATCC 9039 / DSM 1715 / NCIMB 8712</strain>
    </source>
</reference>
<proteinExistence type="predicted"/>